<evidence type="ECO:0000313" key="4">
    <source>
        <dbReference type="EMBL" id="ACT96781.1"/>
    </source>
</evidence>
<sequence length="585" mass="65973">MVLVASSPHFKIYHSLMYILGINAAFHDSAAALVKDGRIIAAAEEERFTHIKHGKRPVPFTTWELPFHAIDFCLKTAGITMKDVDRIAYSFDPEGVSDASVYEEEGYDDVMMPSKVYNGWDTIFLNYIRKAPEQLRDGYPHHLQKRLAHAGDLSSKWEFVNHHISHAASAFFPSPFAEAAVLTIDGRGEKATTGYFLGKGNTLEQLATVDMPHSLGMLYEKITTYLGFLHSSDEYKVMALASYGKPVYLEDFRSIIHVGENGQYTIDDFDPEQWWGQGRRKDDPFEQLHHDIAHSLQKALEETVLKLVQWLYDQTGSENLCMAGGVALNCVMNAVIRDHGPFRNVWVQPAAGDAGTALGAGQWLDAQLHAQAGGERYTQPMEHVYWGPEYTDDEIEQFMIWAKTPYKRLYNVAKETAAILAQDKIIAWYQGRMEFGPRSLGARSILASPISPEMQARLNDIKDREDFRPVAPVVREEDAPEWFENAHVSPFMLFVYPVNDDKADRIPAVRHTDGTARVQTVNAGQHPLYHELLSEFKALTGVPVLVNTSFNTRGEPIVCSPRDAIECFWTSPFDALIINSFILEK</sequence>
<dbReference type="STRING" id="471854.Dfer_5591"/>
<dbReference type="Gene3D" id="3.30.420.40">
    <property type="match status" value="2"/>
</dbReference>
<feature type="domain" description="Carbamoyltransferase C-terminal" evidence="3">
    <location>
        <begin position="417"/>
        <end position="585"/>
    </location>
</feature>
<dbReference type="InterPro" id="IPR051338">
    <property type="entry name" value="NodU/CmcH_Carbamoyltrnsfr"/>
</dbReference>
<dbReference type="SUPFAM" id="SSF53067">
    <property type="entry name" value="Actin-like ATPase domain"/>
    <property type="match status" value="1"/>
</dbReference>
<dbReference type="PANTHER" id="PTHR34847">
    <property type="entry name" value="NODULATION PROTEIN U"/>
    <property type="match status" value="1"/>
</dbReference>
<dbReference type="HOGENOM" id="CLU_014411_2_0_10"/>
<dbReference type="SUPFAM" id="SSF55821">
    <property type="entry name" value="YrdC/RibB"/>
    <property type="match status" value="1"/>
</dbReference>
<dbReference type="Proteomes" id="UP000002011">
    <property type="component" value="Chromosome"/>
</dbReference>
<dbReference type="Gene3D" id="3.90.870.20">
    <property type="entry name" value="Carbamoyltransferase, C-terminal domain"/>
    <property type="match status" value="1"/>
</dbReference>
<dbReference type="Pfam" id="PF02543">
    <property type="entry name" value="Carbam_trans_N"/>
    <property type="match status" value="1"/>
</dbReference>
<organism evidence="4 5">
    <name type="scientific">Dyadobacter fermentans (strain ATCC 700827 / DSM 18053 / CIP 107007 / KCTC 52180 / NS114)</name>
    <dbReference type="NCBI Taxonomy" id="471854"/>
    <lineage>
        <taxon>Bacteria</taxon>
        <taxon>Pseudomonadati</taxon>
        <taxon>Bacteroidota</taxon>
        <taxon>Cytophagia</taxon>
        <taxon>Cytophagales</taxon>
        <taxon>Spirosomataceae</taxon>
        <taxon>Dyadobacter</taxon>
    </lineage>
</organism>
<evidence type="ECO:0000259" key="2">
    <source>
        <dbReference type="Pfam" id="PF02543"/>
    </source>
</evidence>
<protein>
    <submittedName>
        <fullName evidence="4">Carbamoyltransferase</fullName>
    </submittedName>
</protein>
<dbReference type="InterPro" id="IPR043129">
    <property type="entry name" value="ATPase_NBD"/>
</dbReference>
<dbReference type="KEGG" id="dfe:Dfer_5591"/>
<keyword evidence="4" id="KW-0808">Transferase</keyword>
<comment type="similarity">
    <text evidence="1">Belongs to the NodU/CmcH family.</text>
</comment>
<feature type="domain" description="Carbamoyltransferase" evidence="2">
    <location>
        <begin position="19"/>
        <end position="360"/>
    </location>
</feature>
<accession>C6VWN1</accession>
<dbReference type="eggNOG" id="COG2192">
    <property type="taxonomic scope" value="Bacteria"/>
</dbReference>
<dbReference type="AlphaFoldDB" id="C6VWN1"/>
<dbReference type="CDD" id="cd24098">
    <property type="entry name" value="ASKHA_NBD_TobZ_N"/>
    <property type="match status" value="1"/>
</dbReference>
<proteinExistence type="inferred from homology"/>
<dbReference type="InterPro" id="IPR003696">
    <property type="entry name" value="Carbtransf_dom"/>
</dbReference>
<dbReference type="GO" id="GO:0016740">
    <property type="term" value="F:transferase activity"/>
    <property type="evidence" value="ECO:0007669"/>
    <property type="project" value="UniProtKB-KW"/>
</dbReference>
<name>C6VWN1_DYAFD</name>
<reference evidence="4 5" key="1">
    <citation type="journal article" date="2009" name="Stand. Genomic Sci.">
        <title>Complete genome sequence of Dyadobacter fermentans type strain (NS114).</title>
        <authorList>
            <person name="Lang E."/>
            <person name="Lapidus A."/>
            <person name="Chertkov O."/>
            <person name="Brettin T."/>
            <person name="Detter J.C."/>
            <person name="Han C."/>
            <person name="Copeland A."/>
            <person name="Glavina Del Rio T."/>
            <person name="Nolan M."/>
            <person name="Chen F."/>
            <person name="Lucas S."/>
            <person name="Tice H."/>
            <person name="Cheng J.F."/>
            <person name="Land M."/>
            <person name="Hauser L."/>
            <person name="Chang Y.J."/>
            <person name="Jeffries C.D."/>
            <person name="Kopitz M."/>
            <person name="Bruce D."/>
            <person name="Goodwin L."/>
            <person name="Pitluck S."/>
            <person name="Ovchinnikova G."/>
            <person name="Pati A."/>
            <person name="Ivanova N."/>
            <person name="Mavrommatis K."/>
            <person name="Chen A."/>
            <person name="Palaniappan K."/>
            <person name="Chain P."/>
            <person name="Bristow J."/>
            <person name="Eisen J.A."/>
            <person name="Markowitz V."/>
            <person name="Hugenholtz P."/>
            <person name="Goker M."/>
            <person name="Rohde M."/>
            <person name="Kyrpides N.C."/>
            <person name="Klenk H.P."/>
        </authorList>
    </citation>
    <scope>NUCLEOTIDE SEQUENCE [LARGE SCALE GENOMIC DNA]</scope>
    <source>
        <strain evidence="5">ATCC 700827 / DSM 18053 / CIP 107007 / KCTC 52180 / NS114</strain>
    </source>
</reference>
<dbReference type="InterPro" id="IPR031730">
    <property type="entry name" value="Carbam_trans_C"/>
</dbReference>
<evidence type="ECO:0000313" key="5">
    <source>
        <dbReference type="Proteomes" id="UP000002011"/>
    </source>
</evidence>
<keyword evidence="5" id="KW-1185">Reference proteome</keyword>
<dbReference type="EMBL" id="CP001619">
    <property type="protein sequence ID" value="ACT96781.1"/>
    <property type="molecule type" value="Genomic_DNA"/>
</dbReference>
<evidence type="ECO:0000259" key="3">
    <source>
        <dbReference type="Pfam" id="PF16861"/>
    </source>
</evidence>
<dbReference type="InterPro" id="IPR017945">
    <property type="entry name" value="DHBP_synth_RibB-like_a/b_dom"/>
</dbReference>
<dbReference type="PANTHER" id="PTHR34847:SF1">
    <property type="entry name" value="NODULATION PROTEIN U"/>
    <property type="match status" value="1"/>
</dbReference>
<gene>
    <name evidence="4" type="ordered locus">Dfer_5591</name>
</gene>
<dbReference type="InterPro" id="IPR038152">
    <property type="entry name" value="Carbam_trans_C_sf"/>
</dbReference>
<dbReference type="Pfam" id="PF16861">
    <property type="entry name" value="Carbam_trans_C"/>
    <property type="match status" value="1"/>
</dbReference>
<evidence type="ECO:0000256" key="1">
    <source>
        <dbReference type="ARBA" id="ARBA00006129"/>
    </source>
</evidence>